<sequence>MKTYVCPGCGGYVVPGTAHLVIWRADGVLGDAADLAGRRHWHSHCWKVY</sequence>
<dbReference type="EMBL" id="JACHWQ010000001">
    <property type="protein sequence ID" value="MBB2974608.1"/>
    <property type="molecule type" value="Genomic_DNA"/>
</dbReference>
<comment type="caution">
    <text evidence="1">The sequence shown here is derived from an EMBL/GenBank/DDBJ whole genome shotgun (WGS) entry which is preliminary data.</text>
</comment>
<dbReference type="AlphaFoldDB" id="A0A7W4V0G7"/>
<organism evidence="1 2">
    <name type="scientific">Microbacterium endophyticum</name>
    <dbReference type="NCBI Taxonomy" id="1526412"/>
    <lineage>
        <taxon>Bacteria</taxon>
        <taxon>Bacillati</taxon>
        <taxon>Actinomycetota</taxon>
        <taxon>Actinomycetes</taxon>
        <taxon>Micrococcales</taxon>
        <taxon>Microbacteriaceae</taxon>
        <taxon>Microbacterium</taxon>
    </lineage>
</organism>
<evidence type="ECO:0000313" key="1">
    <source>
        <dbReference type="EMBL" id="MBB2974608.1"/>
    </source>
</evidence>
<accession>A0A7W4V0G7</accession>
<gene>
    <name evidence="1" type="ORF">FHX49_000149</name>
</gene>
<evidence type="ECO:0008006" key="3">
    <source>
        <dbReference type="Google" id="ProtNLM"/>
    </source>
</evidence>
<proteinExistence type="predicted"/>
<dbReference type="Proteomes" id="UP000529310">
    <property type="component" value="Unassembled WGS sequence"/>
</dbReference>
<reference evidence="1 2" key="1">
    <citation type="submission" date="2020-08" db="EMBL/GenBank/DDBJ databases">
        <title>Sequencing the genomes of 1000 actinobacteria strains.</title>
        <authorList>
            <person name="Klenk H.-P."/>
        </authorList>
    </citation>
    <scope>NUCLEOTIDE SEQUENCE [LARGE SCALE GENOMIC DNA]</scope>
    <source>
        <strain evidence="1 2">DSM 27099</strain>
    </source>
</reference>
<keyword evidence="2" id="KW-1185">Reference proteome</keyword>
<name>A0A7W4V0G7_9MICO</name>
<evidence type="ECO:0000313" key="2">
    <source>
        <dbReference type="Proteomes" id="UP000529310"/>
    </source>
</evidence>
<protein>
    <recommendedName>
        <fullName evidence="3">ATP/GTP-binding protein</fullName>
    </recommendedName>
</protein>